<dbReference type="PANTHER" id="PTHR43229:SF2">
    <property type="entry name" value="NODULATION PROTEIN J"/>
    <property type="match status" value="1"/>
</dbReference>
<keyword evidence="4 5" id="KW-0472">Membrane</keyword>
<evidence type="ECO:0000256" key="4">
    <source>
        <dbReference type="ARBA" id="ARBA00023136"/>
    </source>
</evidence>
<comment type="caution">
    <text evidence="7">The sequence shown here is derived from an EMBL/GenBank/DDBJ whole genome shotgun (WGS) entry which is preliminary data.</text>
</comment>
<evidence type="ECO:0000313" key="8">
    <source>
        <dbReference type="Proteomes" id="UP000233654"/>
    </source>
</evidence>
<keyword evidence="5" id="KW-0813">Transport</keyword>
<dbReference type="Pfam" id="PF01061">
    <property type="entry name" value="ABC2_membrane"/>
    <property type="match status" value="1"/>
</dbReference>
<feature type="transmembrane region" description="Helical" evidence="5">
    <location>
        <begin position="126"/>
        <end position="154"/>
    </location>
</feature>
<name>A0A2N3G7D2_9ACTN</name>
<dbReference type="InterPro" id="IPR047817">
    <property type="entry name" value="ABC2_TM_bact-type"/>
</dbReference>
<dbReference type="GO" id="GO:0043190">
    <property type="term" value="C:ATP-binding cassette (ABC) transporter complex"/>
    <property type="evidence" value="ECO:0007669"/>
    <property type="project" value="InterPro"/>
</dbReference>
<evidence type="ECO:0000256" key="1">
    <source>
        <dbReference type="ARBA" id="ARBA00004141"/>
    </source>
</evidence>
<dbReference type="PROSITE" id="PS51012">
    <property type="entry name" value="ABC_TM2"/>
    <property type="match status" value="1"/>
</dbReference>
<organism evidence="7 8">
    <name type="scientific">Candidatus Anoxymicrobium japonicum</name>
    <dbReference type="NCBI Taxonomy" id="2013648"/>
    <lineage>
        <taxon>Bacteria</taxon>
        <taxon>Bacillati</taxon>
        <taxon>Actinomycetota</taxon>
        <taxon>Candidatus Geothermincolia</taxon>
        <taxon>Candidatus Geothermincolales</taxon>
        <taxon>Candidatus Anoxymicrobiaceae</taxon>
        <taxon>Candidatus Anoxymicrobium</taxon>
    </lineage>
</organism>
<dbReference type="GO" id="GO:0140359">
    <property type="term" value="F:ABC-type transporter activity"/>
    <property type="evidence" value="ECO:0007669"/>
    <property type="project" value="InterPro"/>
</dbReference>
<feature type="domain" description="ABC transmembrane type-2" evidence="6">
    <location>
        <begin position="45"/>
        <end position="317"/>
    </location>
</feature>
<dbReference type="PRINTS" id="PR00164">
    <property type="entry name" value="ABC2TRNSPORT"/>
</dbReference>
<reference evidence="7 8" key="1">
    <citation type="journal article" date="2017" name="ISME J.">
        <title>Potential for microbial H2 and metal transformations associated with novel bacteria and archaea in deep terrestrial subsurface sediments.</title>
        <authorList>
            <person name="Hernsdorf A.W."/>
            <person name="Amano Y."/>
            <person name="Miyakawa K."/>
            <person name="Ise K."/>
            <person name="Suzuki Y."/>
            <person name="Anantharaman K."/>
            <person name="Probst A."/>
            <person name="Burstein D."/>
            <person name="Thomas B.C."/>
            <person name="Banfield J.F."/>
        </authorList>
    </citation>
    <scope>NUCLEOTIDE SEQUENCE [LARGE SCALE GENOMIC DNA]</scope>
    <source>
        <strain evidence="7">HGW-Actinobacteria-3</strain>
    </source>
</reference>
<feature type="transmembrane region" description="Helical" evidence="5">
    <location>
        <begin position="48"/>
        <end position="72"/>
    </location>
</feature>
<keyword evidence="5" id="KW-1003">Cell membrane</keyword>
<dbReference type="InterPro" id="IPR013525">
    <property type="entry name" value="ABC2_TM"/>
</dbReference>
<evidence type="ECO:0000256" key="5">
    <source>
        <dbReference type="RuleBase" id="RU361157"/>
    </source>
</evidence>
<evidence type="ECO:0000256" key="2">
    <source>
        <dbReference type="ARBA" id="ARBA00022692"/>
    </source>
</evidence>
<sequence length="318" mass="35106">MKQATKGQAQSEIEGRPLRAGAGRAFTGLYIVWLRDLKRFWRDTPRRIGAFVQPLIYLFLLGTGLQAAFNIFGGGHAKYVKFMFPGILGMTILFTSVFSAISILWDREFGFLKEILVSPVPHSSIAFGKIIGGASQAMIQGIILLILMFFPFMYGFNLDTLWKGLALIPLTLLLAIGLTSLGVAVASNMKSMEGFPIIMNFLLMPLFFLSGAMFPLQGLPWWMNLLTKINPLSYGVDMLRGVALRGTNVTGAAPSVLSKIPQKALAQMTPQLKSALSAGSTQMKLQAQRYPLWLDLLVVIGFSVVMLFIAIWQFSKQE</sequence>
<accession>A0A2N3G7D2</accession>
<proteinExistence type="inferred from homology"/>
<evidence type="ECO:0000256" key="3">
    <source>
        <dbReference type="ARBA" id="ARBA00022989"/>
    </source>
</evidence>
<comment type="similarity">
    <text evidence="5">Belongs to the ABC-2 integral membrane protein family.</text>
</comment>
<gene>
    <name evidence="7" type="ORF">CVT63_01605</name>
</gene>
<feature type="transmembrane region" description="Helical" evidence="5">
    <location>
        <begin position="166"/>
        <end position="185"/>
    </location>
</feature>
<dbReference type="PANTHER" id="PTHR43229">
    <property type="entry name" value="NODULATION PROTEIN J"/>
    <property type="match status" value="1"/>
</dbReference>
<feature type="transmembrane region" description="Helical" evidence="5">
    <location>
        <begin position="292"/>
        <end position="312"/>
    </location>
</feature>
<dbReference type="Proteomes" id="UP000233654">
    <property type="component" value="Unassembled WGS sequence"/>
</dbReference>
<protein>
    <recommendedName>
        <fullName evidence="5">Transport permease protein</fullName>
    </recommendedName>
</protein>
<evidence type="ECO:0000259" key="6">
    <source>
        <dbReference type="PROSITE" id="PS51012"/>
    </source>
</evidence>
<dbReference type="InterPro" id="IPR051784">
    <property type="entry name" value="Nod_factor_ABC_transporter"/>
</dbReference>
<feature type="transmembrane region" description="Helical" evidence="5">
    <location>
        <begin position="84"/>
        <end position="105"/>
    </location>
</feature>
<feature type="transmembrane region" description="Helical" evidence="5">
    <location>
        <begin position="197"/>
        <end position="216"/>
    </location>
</feature>
<dbReference type="AlphaFoldDB" id="A0A2N3G7D2"/>
<keyword evidence="3 5" id="KW-1133">Transmembrane helix</keyword>
<keyword evidence="2 5" id="KW-0812">Transmembrane</keyword>
<comment type="subcellular location">
    <subcellularLocation>
        <location evidence="5">Cell membrane</location>
        <topology evidence="5">Multi-pass membrane protein</topology>
    </subcellularLocation>
    <subcellularLocation>
        <location evidence="1">Membrane</location>
        <topology evidence="1">Multi-pass membrane protein</topology>
    </subcellularLocation>
</comment>
<dbReference type="InterPro" id="IPR000412">
    <property type="entry name" value="ABC_2_transport"/>
</dbReference>
<evidence type="ECO:0000313" key="7">
    <source>
        <dbReference type="EMBL" id="PKQ28635.1"/>
    </source>
</evidence>
<dbReference type="EMBL" id="PHEX01000009">
    <property type="protein sequence ID" value="PKQ28635.1"/>
    <property type="molecule type" value="Genomic_DNA"/>
</dbReference>